<organism evidence="2 3">
    <name type="scientific">Dongia rigui</name>
    <dbReference type="NCBI Taxonomy" id="940149"/>
    <lineage>
        <taxon>Bacteria</taxon>
        <taxon>Pseudomonadati</taxon>
        <taxon>Pseudomonadota</taxon>
        <taxon>Alphaproteobacteria</taxon>
        <taxon>Rhodospirillales</taxon>
        <taxon>Dongiaceae</taxon>
        <taxon>Dongia</taxon>
    </lineage>
</organism>
<accession>A0ABU5DV39</accession>
<protein>
    <submittedName>
        <fullName evidence="2">XdhC family protein</fullName>
    </submittedName>
</protein>
<comment type="caution">
    <text evidence="2">The sequence shown here is derived from an EMBL/GenBank/DDBJ whole genome shotgun (WGS) entry which is preliminary data.</text>
</comment>
<evidence type="ECO:0000313" key="3">
    <source>
        <dbReference type="Proteomes" id="UP001271769"/>
    </source>
</evidence>
<dbReference type="Proteomes" id="UP001271769">
    <property type="component" value="Unassembled WGS sequence"/>
</dbReference>
<dbReference type="PANTHER" id="PTHR30388">
    <property type="entry name" value="ALDEHYDE OXIDOREDUCTASE MOLYBDENUM COFACTOR ASSEMBLY PROTEIN"/>
    <property type="match status" value="1"/>
</dbReference>
<dbReference type="InterPro" id="IPR027051">
    <property type="entry name" value="XdhC_Rossmann_dom"/>
</dbReference>
<reference evidence="2 3" key="1">
    <citation type="journal article" date="2013" name="Antonie Van Leeuwenhoek">
        <title>Dongia rigui sp. nov., isolated from freshwater of a large wetland in Korea.</title>
        <authorList>
            <person name="Baik K.S."/>
            <person name="Hwang Y.M."/>
            <person name="Choi J.S."/>
            <person name="Kwon J."/>
            <person name="Seong C.N."/>
        </authorList>
    </citation>
    <scope>NUCLEOTIDE SEQUENCE [LARGE SCALE GENOMIC DNA]</scope>
    <source>
        <strain evidence="2 3">04SU4-P</strain>
    </source>
</reference>
<feature type="domain" description="XdhC Rossmann" evidence="1">
    <location>
        <begin position="72"/>
        <end position="213"/>
    </location>
</feature>
<dbReference type="EMBL" id="JAXCLX010000001">
    <property type="protein sequence ID" value="MDY0871170.1"/>
    <property type="molecule type" value="Genomic_DNA"/>
</dbReference>
<dbReference type="InterPro" id="IPR052698">
    <property type="entry name" value="MoCofactor_Util/Proc"/>
</dbReference>
<proteinExistence type="predicted"/>
<dbReference type="Gene3D" id="3.40.50.720">
    <property type="entry name" value="NAD(P)-binding Rossmann-like Domain"/>
    <property type="match status" value="1"/>
</dbReference>
<dbReference type="PANTHER" id="PTHR30388:SF4">
    <property type="entry name" value="MOLYBDENUM COFACTOR INSERTION CHAPERONE PAOD"/>
    <property type="match status" value="1"/>
</dbReference>
<evidence type="ECO:0000259" key="1">
    <source>
        <dbReference type="Pfam" id="PF13478"/>
    </source>
</evidence>
<keyword evidence="3" id="KW-1185">Reference proteome</keyword>
<evidence type="ECO:0000313" key="2">
    <source>
        <dbReference type="EMBL" id="MDY0871170.1"/>
    </source>
</evidence>
<gene>
    <name evidence="2" type="ORF">SMD31_04535</name>
</gene>
<sequence>MKLALIEELADLAARRQPAALITDLASGAQRIETAATATGAVAEAIAADRSGEIESDGRKCFALIRNPSPRIIIVGAVHITQALAPMAALAGYDVVIVDPRGAFATSERFPGTTLSQDWPDDALNALKPDTRSAVVTLTHDPKLDDPALIVALRSPAFYIGSLGSKKTHASRLARLKEQGFGDNEIARIHGPAGLDIGAKSPAEIAVAVLAQLTAARHQKPTQR</sequence>
<name>A0ABU5DV39_9PROT</name>
<dbReference type="Pfam" id="PF13478">
    <property type="entry name" value="XdhC_C"/>
    <property type="match status" value="1"/>
</dbReference>
<dbReference type="RefSeq" id="WP_320499535.1">
    <property type="nucleotide sequence ID" value="NZ_JAXCLX010000001.1"/>
</dbReference>